<proteinExistence type="predicted"/>
<dbReference type="Pfam" id="PF08843">
    <property type="entry name" value="AbiEii"/>
    <property type="match status" value="1"/>
</dbReference>
<accession>A0A554LDN6</accession>
<evidence type="ECO:0008006" key="3">
    <source>
        <dbReference type="Google" id="ProtNLM"/>
    </source>
</evidence>
<name>A0A554LDN6_9BACT</name>
<comment type="caution">
    <text evidence="1">The sequence shown here is derived from an EMBL/GenBank/DDBJ whole genome shotgun (WGS) entry which is preliminary data.</text>
</comment>
<gene>
    <name evidence="1" type="ORF">CEN92_342</name>
</gene>
<reference evidence="1 2" key="1">
    <citation type="submission" date="2017-07" db="EMBL/GenBank/DDBJ databases">
        <title>Mechanisms for carbon and nitrogen cycling indicate functional differentiation within the Candidate Phyla Radiation.</title>
        <authorList>
            <person name="Danczak R.E."/>
            <person name="Johnston M.D."/>
            <person name="Kenah C."/>
            <person name="Slattery M."/>
            <person name="Wrighton K.C."/>
            <person name="Wilkins M.J."/>
        </authorList>
    </citation>
    <scope>NUCLEOTIDE SEQUENCE [LARGE SCALE GENOMIC DNA]</scope>
    <source>
        <strain evidence="1">Licking1014_96</strain>
    </source>
</reference>
<dbReference type="Gene3D" id="3.10.450.620">
    <property type="entry name" value="JHP933, nucleotidyltransferase-like core domain"/>
    <property type="match status" value="1"/>
</dbReference>
<protein>
    <recommendedName>
        <fullName evidence="3">Nucleotidyl transferase AbiEii toxin, Type IV TA system</fullName>
    </recommendedName>
</protein>
<organism evidence="1 2">
    <name type="scientific">Candidatus Berkelbacteria bacterium Licking1014_96</name>
    <dbReference type="NCBI Taxonomy" id="2017149"/>
    <lineage>
        <taxon>Bacteria</taxon>
        <taxon>Candidatus Berkelbacteria</taxon>
    </lineage>
</organism>
<dbReference type="AlphaFoldDB" id="A0A554LDN6"/>
<dbReference type="InterPro" id="IPR014942">
    <property type="entry name" value="AbiEii"/>
</dbReference>
<evidence type="ECO:0000313" key="1">
    <source>
        <dbReference type="EMBL" id="TSC91000.1"/>
    </source>
</evidence>
<evidence type="ECO:0000313" key="2">
    <source>
        <dbReference type="Proteomes" id="UP000318296"/>
    </source>
</evidence>
<sequence length="218" mass="25727">MLQKKQKIILETIFNSQIKSMAAWGGGTALSEIYLHHRYSEDIDIILSNLPQEIELTILTNQVKEKLGAKRKESLVKMNRFQYIFDFKDEEQQKLEFIYYPFVKLEQAEKMGKIRIESFLDIAVAKTLSAYQRQEVKDAFDLFIILKNKHFLLGELIDGVKKKFEEEIDPATLLARLTKSLENFDHLKPLIIGKKYKGRELIDFFQEEFNQFLRQKDL</sequence>
<dbReference type="Proteomes" id="UP000318296">
    <property type="component" value="Unassembled WGS sequence"/>
</dbReference>
<dbReference type="EMBL" id="VMGH01000049">
    <property type="protein sequence ID" value="TSC91000.1"/>
    <property type="molecule type" value="Genomic_DNA"/>
</dbReference>